<feature type="domain" description="Putative DNA-binding" evidence="1">
    <location>
        <begin position="12"/>
        <end position="95"/>
    </location>
</feature>
<dbReference type="InterPro" id="IPR044922">
    <property type="entry name" value="DUF2063_N_sf"/>
</dbReference>
<evidence type="ECO:0000313" key="3">
    <source>
        <dbReference type="EMBL" id="SUO94405.1"/>
    </source>
</evidence>
<dbReference type="Gene3D" id="3.90.930.50">
    <property type="match status" value="1"/>
</dbReference>
<dbReference type="Proteomes" id="UP000254601">
    <property type="component" value="Unassembled WGS sequence"/>
</dbReference>
<dbReference type="Gene3D" id="1.10.150.690">
    <property type="entry name" value="DUF2063"/>
    <property type="match status" value="1"/>
</dbReference>
<dbReference type="InterPro" id="IPR054098">
    <property type="entry name" value="NGO1945-like_C"/>
</dbReference>
<reference evidence="3 4" key="1">
    <citation type="submission" date="2018-06" db="EMBL/GenBank/DDBJ databases">
        <authorList>
            <consortium name="Pathogen Informatics"/>
            <person name="Doyle S."/>
        </authorList>
    </citation>
    <scope>NUCLEOTIDE SEQUENCE [LARGE SCALE GENOMIC DNA]</scope>
    <source>
        <strain evidence="3 4">NCTC13337</strain>
    </source>
</reference>
<name>A0A380MP75_9GAMM</name>
<dbReference type="AlphaFoldDB" id="A0A380MP75"/>
<evidence type="ECO:0000313" key="4">
    <source>
        <dbReference type="Proteomes" id="UP000254601"/>
    </source>
</evidence>
<dbReference type="RefSeq" id="WP_072575450.1">
    <property type="nucleotide sequence ID" value="NZ_LWHB01000006.1"/>
</dbReference>
<dbReference type="InterPro" id="IPR018640">
    <property type="entry name" value="DUF2063"/>
</dbReference>
<dbReference type="EMBL" id="UHIC01000001">
    <property type="protein sequence ID" value="SUO94405.1"/>
    <property type="molecule type" value="Genomic_DNA"/>
</dbReference>
<sequence>MTSQPPKNLATFQQQFGQYLRDPVAAPLPTGIPEKPATIYQQLVFDNYRGFIDSCFPICRRLTEEQQWLSLIRLCLRENKSTNPMFNSIPAQFLATLATAEHLPPWYQSLAHYEWIELAIDIQVDSIPQTISVERLNETLLTPATSLQLLPNPTLQNLRYEWPVHQISQDFQPEAPIETYLLVYRNHAHQSNFIEINSATAQLISCLTTIETIKNHSLLESLAIKLGFELPEQLYHFLVPLLTDLIYQEALYLKEQNNDESR</sequence>
<accession>A0A380MP75</accession>
<proteinExistence type="predicted"/>
<dbReference type="OrthoDB" id="4146344at2"/>
<dbReference type="Pfam" id="PF09836">
    <property type="entry name" value="DUF2063"/>
    <property type="match status" value="1"/>
</dbReference>
<protein>
    <submittedName>
        <fullName evidence="3">Uncharacterized protein conserved in bacteria</fullName>
    </submittedName>
</protein>
<evidence type="ECO:0000259" key="2">
    <source>
        <dbReference type="Pfam" id="PF22106"/>
    </source>
</evidence>
<evidence type="ECO:0000259" key="1">
    <source>
        <dbReference type="Pfam" id="PF09836"/>
    </source>
</evidence>
<keyword evidence="4" id="KW-1185">Reference proteome</keyword>
<feature type="domain" description="NGO1945-like C-terminal" evidence="2">
    <location>
        <begin position="152"/>
        <end position="246"/>
    </location>
</feature>
<dbReference type="Pfam" id="PF22106">
    <property type="entry name" value="NGO1945_C"/>
    <property type="match status" value="1"/>
</dbReference>
<gene>
    <name evidence="3" type="ORF">NCTC13337_00728</name>
</gene>
<organism evidence="3 4">
    <name type="scientific">Suttonella ornithocola</name>
    <dbReference type="NCBI Taxonomy" id="279832"/>
    <lineage>
        <taxon>Bacteria</taxon>
        <taxon>Pseudomonadati</taxon>
        <taxon>Pseudomonadota</taxon>
        <taxon>Gammaproteobacteria</taxon>
        <taxon>Cardiobacteriales</taxon>
        <taxon>Cardiobacteriaceae</taxon>
        <taxon>Suttonella</taxon>
    </lineage>
</organism>